<dbReference type="InterPro" id="IPR052709">
    <property type="entry name" value="Transposase-MT_Hybrid"/>
</dbReference>
<dbReference type="OMA" id="ADMIGCA"/>
<protein>
    <submittedName>
        <fullName evidence="1">Uncharacterized protein FLJ37770</fullName>
    </submittedName>
</protein>
<evidence type="ECO:0000313" key="1">
    <source>
        <dbReference type="EMBL" id="EFN88306.1"/>
    </source>
</evidence>
<dbReference type="EMBL" id="GL446193">
    <property type="protein sequence ID" value="EFN88306.1"/>
    <property type="molecule type" value="Genomic_DNA"/>
</dbReference>
<reference evidence="1 2" key="1">
    <citation type="journal article" date="2010" name="Science">
        <title>Genomic comparison of the ants Camponotus floridanus and Harpegnathos saltator.</title>
        <authorList>
            <person name="Bonasio R."/>
            <person name="Zhang G."/>
            <person name="Ye C."/>
            <person name="Mutti N.S."/>
            <person name="Fang X."/>
            <person name="Qin N."/>
            <person name="Donahue G."/>
            <person name="Yang P."/>
            <person name="Li Q."/>
            <person name="Li C."/>
            <person name="Zhang P."/>
            <person name="Huang Z."/>
            <person name="Berger S.L."/>
            <person name="Reinberg D."/>
            <person name="Wang J."/>
            <person name="Liebig J."/>
        </authorList>
    </citation>
    <scope>NUCLEOTIDE SEQUENCE [LARGE SCALE GENOMIC DNA]</scope>
    <source>
        <strain evidence="1 2">R22 G/1</strain>
    </source>
</reference>
<sequence length="87" mass="10015">GESAPSFTTVKYWVAEFKRGRMSCQDEHRSGQPKEVTTPEMVKKIHKVVLDDRRLKVRELADMIGCAKSAVHRILTENLDMRKLCAR</sequence>
<dbReference type="STRING" id="610380.E2B7M8"/>
<organism evidence="2">
    <name type="scientific">Harpegnathos saltator</name>
    <name type="common">Jerdon's jumping ant</name>
    <dbReference type="NCBI Taxonomy" id="610380"/>
    <lineage>
        <taxon>Eukaryota</taxon>
        <taxon>Metazoa</taxon>
        <taxon>Ecdysozoa</taxon>
        <taxon>Arthropoda</taxon>
        <taxon>Hexapoda</taxon>
        <taxon>Insecta</taxon>
        <taxon>Pterygota</taxon>
        <taxon>Neoptera</taxon>
        <taxon>Endopterygota</taxon>
        <taxon>Hymenoptera</taxon>
        <taxon>Apocrita</taxon>
        <taxon>Aculeata</taxon>
        <taxon>Formicoidea</taxon>
        <taxon>Formicidae</taxon>
        <taxon>Ponerinae</taxon>
        <taxon>Ponerini</taxon>
        <taxon>Harpegnathos</taxon>
    </lineage>
</organism>
<dbReference type="AlphaFoldDB" id="E2B7M8"/>
<dbReference type="PANTHER" id="PTHR46060:SF1">
    <property type="entry name" value="MARINER MOS1 TRANSPOSASE-LIKE PROTEIN"/>
    <property type="match status" value="1"/>
</dbReference>
<dbReference type="InParanoid" id="E2B7M8"/>
<proteinExistence type="predicted"/>
<keyword evidence="2" id="KW-1185">Reference proteome</keyword>
<name>E2B7M8_HARSA</name>
<accession>E2B7M8</accession>
<dbReference type="PANTHER" id="PTHR46060">
    <property type="entry name" value="MARINER MOS1 TRANSPOSASE-LIKE PROTEIN"/>
    <property type="match status" value="1"/>
</dbReference>
<evidence type="ECO:0000313" key="2">
    <source>
        <dbReference type="Proteomes" id="UP000008237"/>
    </source>
</evidence>
<dbReference type="Proteomes" id="UP000008237">
    <property type="component" value="Unassembled WGS sequence"/>
</dbReference>
<gene>
    <name evidence="1" type="ORF">EAI_08801</name>
</gene>
<feature type="non-terminal residue" evidence="1">
    <location>
        <position position="87"/>
    </location>
</feature>
<dbReference type="OrthoDB" id="10033972at2759"/>
<feature type="non-terminal residue" evidence="1">
    <location>
        <position position="1"/>
    </location>
</feature>